<proteinExistence type="predicted"/>
<protein>
    <recommendedName>
        <fullName evidence="4">Secreted protein</fullName>
    </recommendedName>
</protein>
<comment type="caution">
    <text evidence="2">The sequence shown here is derived from an EMBL/GenBank/DDBJ whole genome shotgun (WGS) entry which is preliminary data.</text>
</comment>
<keyword evidence="3" id="KW-1185">Reference proteome</keyword>
<gene>
    <name evidence="2" type="primary">Necator_chrIII.g11485</name>
    <name evidence="2" type="ORF">RB195_010720</name>
</gene>
<evidence type="ECO:0000256" key="1">
    <source>
        <dbReference type="SAM" id="SignalP"/>
    </source>
</evidence>
<evidence type="ECO:0000313" key="3">
    <source>
        <dbReference type="Proteomes" id="UP001303046"/>
    </source>
</evidence>
<feature type="signal peptide" evidence="1">
    <location>
        <begin position="1"/>
        <end position="25"/>
    </location>
</feature>
<sequence>MIAAANMPTLRYFILITTWLEVASPSRNLKNGPTVVQYSSLQVKTVLPTNDLESVDCSLHLHCNSVNDVTAATLSFMLPRVRLYSSFSSFFPCTYSAQKLFDRVFHCYSRVKTTWSLMELPSSGSGEGSKLVAMASCRF</sequence>
<dbReference type="EMBL" id="JAVFWL010000003">
    <property type="protein sequence ID" value="KAK6743608.1"/>
    <property type="molecule type" value="Genomic_DNA"/>
</dbReference>
<reference evidence="2 3" key="1">
    <citation type="submission" date="2023-08" db="EMBL/GenBank/DDBJ databases">
        <title>A Necator americanus chromosomal reference genome.</title>
        <authorList>
            <person name="Ilik V."/>
            <person name="Petrzelkova K.J."/>
            <person name="Pardy F."/>
            <person name="Fuh T."/>
            <person name="Niatou-Singa F.S."/>
            <person name="Gouil Q."/>
            <person name="Baker L."/>
            <person name="Ritchie M.E."/>
            <person name="Jex A.R."/>
            <person name="Gazzola D."/>
            <person name="Li H."/>
            <person name="Toshio Fujiwara R."/>
            <person name="Zhan B."/>
            <person name="Aroian R.V."/>
            <person name="Pafco B."/>
            <person name="Schwarz E.M."/>
        </authorList>
    </citation>
    <scope>NUCLEOTIDE SEQUENCE [LARGE SCALE GENOMIC DNA]</scope>
    <source>
        <strain evidence="2 3">Aroian</strain>
        <tissue evidence="2">Whole animal</tissue>
    </source>
</reference>
<accession>A0ABR1CZ94</accession>
<organism evidence="2 3">
    <name type="scientific">Necator americanus</name>
    <name type="common">Human hookworm</name>
    <dbReference type="NCBI Taxonomy" id="51031"/>
    <lineage>
        <taxon>Eukaryota</taxon>
        <taxon>Metazoa</taxon>
        <taxon>Ecdysozoa</taxon>
        <taxon>Nematoda</taxon>
        <taxon>Chromadorea</taxon>
        <taxon>Rhabditida</taxon>
        <taxon>Rhabditina</taxon>
        <taxon>Rhabditomorpha</taxon>
        <taxon>Strongyloidea</taxon>
        <taxon>Ancylostomatidae</taxon>
        <taxon>Bunostominae</taxon>
        <taxon>Necator</taxon>
    </lineage>
</organism>
<dbReference type="Proteomes" id="UP001303046">
    <property type="component" value="Unassembled WGS sequence"/>
</dbReference>
<name>A0ABR1CZ94_NECAM</name>
<feature type="chain" id="PRO_5045869559" description="Secreted protein" evidence="1">
    <location>
        <begin position="26"/>
        <end position="139"/>
    </location>
</feature>
<keyword evidence="1" id="KW-0732">Signal</keyword>
<evidence type="ECO:0008006" key="4">
    <source>
        <dbReference type="Google" id="ProtNLM"/>
    </source>
</evidence>
<evidence type="ECO:0000313" key="2">
    <source>
        <dbReference type="EMBL" id="KAK6743608.1"/>
    </source>
</evidence>